<evidence type="ECO:0000313" key="3">
    <source>
        <dbReference type="EMBL" id="MDE1462247.1"/>
    </source>
</evidence>
<keyword evidence="2" id="KW-0175">Coiled coil</keyword>
<evidence type="ECO:0000256" key="2">
    <source>
        <dbReference type="ARBA" id="ARBA00023054"/>
    </source>
</evidence>
<keyword evidence="4" id="KW-1185">Reference proteome</keyword>
<dbReference type="SUPFAM" id="SSF111369">
    <property type="entry name" value="HlyD-like secretion proteins"/>
    <property type="match status" value="1"/>
</dbReference>
<evidence type="ECO:0000313" key="4">
    <source>
        <dbReference type="Proteomes" id="UP001528823"/>
    </source>
</evidence>
<evidence type="ECO:0000256" key="1">
    <source>
        <dbReference type="ARBA" id="ARBA00004196"/>
    </source>
</evidence>
<dbReference type="PANTHER" id="PTHR32347:SF23">
    <property type="entry name" value="BLL5650 PROTEIN"/>
    <property type="match status" value="1"/>
</dbReference>
<accession>A0ABT5U799</accession>
<reference evidence="3 4" key="1">
    <citation type="submission" date="2022-11" db="EMBL/GenBank/DDBJ databases">
        <title>Spartinivicinus poritis sp. nov., isolated from scleractinian coral Porites lutea.</title>
        <authorList>
            <person name="Zhang G."/>
            <person name="Cai L."/>
            <person name="Wei Q."/>
        </authorList>
    </citation>
    <scope>NUCLEOTIDE SEQUENCE [LARGE SCALE GENOMIC DNA]</scope>
    <source>
        <strain evidence="3 4">A2-2</strain>
    </source>
</reference>
<dbReference type="Gene3D" id="1.10.287.470">
    <property type="entry name" value="Helix hairpin bin"/>
    <property type="match status" value="1"/>
</dbReference>
<name>A0ABT5U799_9GAMM</name>
<dbReference type="PANTHER" id="PTHR32347">
    <property type="entry name" value="EFFLUX SYSTEM COMPONENT YKNX-RELATED"/>
    <property type="match status" value="1"/>
</dbReference>
<protein>
    <submittedName>
        <fullName evidence="3">HlyD family efflux transporter periplasmic adaptor subunit</fullName>
    </submittedName>
</protein>
<dbReference type="RefSeq" id="WP_274688604.1">
    <property type="nucleotide sequence ID" value="NZ_JAPMOU010000009.1"/>
</dbReference>
<dbReference type="Proteomes" id="UP001528823">
    <property type="component" value="Unassembled WGS sequence"/>
</dbReference>
<sequence>MEEALVHDAAEQNLDPRLKSLAGLLQMERDIRQLHNRDQLKFMICNETHRLVPYDQAIFVVFPVSDSSQHDLQSVKVEAISSISQVDSDAPLVAWLKSVVKHLVKTEDARNISEIKPDSIPLVLRKEWFSWCPGQVLWCPLISASGVIQGGLWLLRKKPWLKSDITILDYLLDAYTYSWEALAPQKNWRQVLYAHVSGRIKWFLLLFILLGFIPVRMSVLANAQVVARNPIVISAPMDGVIHGINITPNQEVKKGDVLFTLDDTNIRNKHAVANKALEVADANYLRATQQAFADARSKSELAILKAVLAEKQAEVDYYAELLNRTQVVAERAGVVIFDDINDWLGKPVVVGEKVMTLADIHDTWLEIWLPVDDAIALDQGAELRLFLNIDPVRSIKGIIQQTSYEATLSPQDILAYRLKATFVADQQSPRLGLKGVAKVYSESVSLFYYIFRRPLAEARRWLGL</sequence>
<comment type="subcellular location">
    <subcellularLocation>
        <location evidence="1">Cell envelope</location>
    </subcellularLocation>
</comment>
<gene>
    <name evidence="3" type="ORF">ORQ98_09700</name>
</gene>
<dbReference type="Gene3D" id="3.30.450.40">
    <property type="match status" value="1"/>
</dbReference>
<dbReference type="Gene3D" id="2.40.50.100">
    <property type="match status" value="1"/>
</dbReference>
<dbReference type="InterPro" id="IPR029016">
    <property type="entry name" value="GAF-like_dom_sf"/>
</dbReference>
<dbReference type="InterPro" id="IPR050465">
    <property type="entry name" value="UPF0194_transport"/>
</dbReference>
<organism evidence="3 4">
    <name type="scientific">Spartinivicinus poritis</name>
    <dbReference type="NCBI Taxonomy" id="2994640"/>
    <lineage>
        <taxon>Bacteria</taxon>
        <taxon>Pseudomonadati</taxon>
        <taxon>Pseudomonadota</taxon>
        <taxon>Gammaproteobacteria</taxon>
        <taxon>Oceanospirillales</taxon>
        <taxon>Zooshikellaceae</taxon>
        <taxon>Spartinivicinus</taxon>
    </lineage>
</organism>
<dbReference type="EMBL" id="JAPMOU010000009">
    <property type="protein sequence ID" value="MDE1462247.1"/>
    <property type="molecule type" value="Genomic_DNA"/>
</dbReference>
<comment type="caution">
    <text evidence="3">The sequence shown here is derived from an EMBL/GenBank/DDBJ whole genome shotgun (WGS) entry which is preliminary data.</text>
</comment>
<proteinExistence type="predicted"/>